<dbReference type="Gene3D" id="3.30.40.10">
    <property type="entry name" value="Zinc/RING finger domain, C3HC4 (zinc finger)"/>
    <property type="match status" value="1"/>
</dbReference>
<name>A0A670XX89_PSETE</name>
<dbReference type="InterPro" id="IPR019787">
    <property type="entry name" value="Znf_PHD-finger"/>
</dbReference>
<keyword evidence="7" id="KW-1185">Reference proteome</keyword>
<protein>
    <recommendedName>
        <fullName evidence="5">PHD-type domain-containing protein</fullName>
    </recommendedName>
</protein>
<evidence type="ECO:0000256" key="4">
    <source>
        <dbReference type="PROSITE-ProRule" id="PRU00146"/>
    </source>
</evidence>
<evidence type="ECO:0000313" key="7">
    <source>
        <dbReference type="Proteomes" id="UP000472273"/>
    </source>
</evidence>
<evidence type="ECO:0000259" key="5">
    <source>
        <dbReference type="PROSITE" id="PS50016"/>
    </source>
</evidence>
<dbReference type="Pfam" id="PF00628">
    <property type="entry name" value="PHD"/>
    <property type="match status" value="1"/>
</dbReference>
<reference evidence="6" key="2">
    <citation type="submission" date="2025-09" db="UniProtKB">
        <authorList>
            <consortium name="Ensembl"/>
        </authorList>
    </citation>
    <scope>IDENTIFICATION</scope>
</reference>
<organism evidence="6 7">
    <name type="scientific">Pseudonaja textilis</name>
    <name type="common">Eastern brown snake</name>
    <dbReference type="NCBI Taxonomy" id="8673"/>
    <lineage>
        <taxon>Eukaryota</taxon>
        <taxon>Metazoa</taxon>
        <taxon>Chordata</taxon>
        <taxon>Craniata</taxon>
        <taxon>Vertebrata</taxon>
        <taxon>Euteleostomi</taxon>
        <taxon>Lepidosauria</taxon>
        <taxon>Squamata</taxon>
        <taxon>Bifurcata</taxon>
        <taxon>Unidentata</taxon>
        <taxon>Episquamata</taxon>
        <taxon>Toxicofera</taxon>
        <taxon>Serpentes</taxon>
        <taxon>Colubroidea</taxon>
        <taxon>Elapidae</taxon>
        <taxon>Hydrophiinae</taxon>
        <taxon>Pseudonaja</taxon>
    </lineage>
</organism>
<dbReference type="PANTHER" id="PTHR24102:SF18">
    <property type="entry name" value="PHD FINGER PROTEIN 21B"/>
    <property type="match status" value="1"/>
</dbReference>
<feature type="domain" description="PHD-type" evidence="5">
    <location>
        <begin position="46"/>
        <end position="93"/>
    </location>
</feature>
<reference evidence="6" key="1">
    <citation type="submission" date="2025-08" db="UniProtKB">
        <authorList>
            <consortium name="Ensembl"/>
        </authorList>
    </citation>
    <scope>IDENTIFICATION</scope>
</reference>
<evidence type="ECO:0000256" key="2">
    <source>
        <dbReference type="ARBA" id="ARBA00022771"/>
    </source>
</evidence>
<evidence type="ECO:0000256" key="1">
    <source>
        <dbReference type="ARBA" id="ARBA00022723"/>
    </source>
</evidence>
<proteinExistence type="predicted"/>
<dbReference type="Ensembl" id="ENSPTXT00000003426.1">
    <property type="protein sequence ID" value="ENSPTXP00000003328.1"/>
    <property type="gene ID" value="ENSPTXG00000002508.1"/>
</dbReference>
<dbReference type="GO" id="GO:0008270">
    <property type="term" value="F:zinc ion binding"/>
    <property type="evidence" value="ECO:0007669"/>
    <property type="project" value="UniProtKB-KW"/>
</dbReference>
<dbReference type="SMART" id="SM00249">
    <property type="entry name" value="PHD"/>
    <property type="match status" value="1"/>
</dbReference>
<sequence length="119" mass="13351">MWTKLGYGGLINACLVKCGPHKNLFLFLRNRFNFTLAMFQNEVSHEEYCSACKHGANLQPCGTCSRAYHLSCLDPPLKSVPKGAWVCPKCQEKVSGCYLLETRKSASKMGCFHLEPMKT</sequence>
<dbReference type="PROSITE" id="PS50016">
    <property type="entry name" value="ZF_PHD_2"/>
    <property type="match status" value="1"/>
</dbReference>
<keyword evidence="2 4" id="KW-0863">Zinc-finger</keyword>
<keyword evidence="1" id="KW-0479">Metal-binding</keyword>
<dbReference type="AlphaFoldDB" id="A0A670XX89"/>
<dbReference type="InterPro" id="IPR001965">
    <property type="entry name" value="Znf_PHD"/>
</dbReference>
<dbReference type="InterPro" id="IPR011011">
    <property type="entry name" value="Znf_FYVE_PHD"/>
</dbReference>
<dbReference type="Proteomes" id="UP000472273">
    <property type="component" value="Unplaced"/>
</dbReference>
<keyword evidence="3" id="KW-0862">Zinc</keyword>
<dbReference type="PANTHER" id="PTHR24102">
    <property type="entry name" value="PHD FINGER PROTEIN"/>
    <property type="match status" value="1"/>
</dbReference>
<accession>A0A670XX89</accession>
<evidence type="ECO:0000313" key="6">
    <source>
        <dbReference type="Ensembl" id="ENSPTXP00000003328.1"/>
    </source>
</evidence>
<evidence type="ECO:0000256" key="3">
    <source>
        <dbReference type="ARBA" id="ARBA00022833"/>
    </source>
</evidence>
<dbReference type="InterPro" id="IPR013083">
    <property type="entry name" value="Znf_RING/FYVE/PHD"/>
</dbReference>
<dbReference type="SUPFAM" id="SSF57903">
    <property type="entry name" value="FYVE/PHD zinc finger"/>
    <property type="match status" value="1"/>
</dbReference>
<dbReference type="GeneTree" id="ENSGT00990000206310"/>